<feature type="transmembrane region" description="Helical" evidence="2">
    <location>
        <begin position="66"/>
        <end position="87"/>
    </location>
</feature>
<evidence type="ECO:0000256" key="2">
    <source>
        <dbReference type="SAM" id="Phobius"/>
    </source>
</evidence>
<dbReference type="EMBL" id="NRRL01000021">
    <property type="protein sequence ID" value="MBK1668345.1"/>
    <property type="molecule type" value="Genomic_DNA"/>
</dbReference>
<dbReference type="Gene3D" id="3.30.70.1070">
    <property type="entry name" value="Sporulation related repeat"/>
    <property type="match status" value="1"/>
</dbReference>
<dbReference type="PROSITE" id="PS51724">
    <property type="entry name" value="SPOR"/>
    <property type="match status" value="1"/>
</dbReference>
<sequence length="342" mass="36272">MPSDRGPTDPRRPRASDDGRDARGRDDWDAEDDLGPVHEQRSASDYYDDDPYDDYDDGPRLLARRLVQGGVALLAVVLFLGVVWYAYTWGSRSAATGDVPVVAAPEGPEKVEPKDPGGMDVPHQDKLLLNQDGEGNGGQVERLLPPPEEPRPPAQSQPAQPADPQQGEGTPPADGGDGRQVADLPETTVPDQSMPEAGTGGTPPESDGDAQSADGATRTPERKPGGDGASGSQSSQTETAAADPAQSGAEATGQPDRAPAEGRFAVQLAAFTSEQAARQAWSSYQQRFPDILGGQQLLLQNAEVNGQMFWRVRTGPFADRSAAQSLCNRLQAEDQACLPVTR</sequence>
<keyword evidence="5" id="KW-1185">Reference proteome</keyword>
<organism evidence="4 5">
    <name type="scientific">Rhodovibrio sodomensis</name>
    <dbReference type="NCBI Taxonomy" id="1088"/>
    <lineage>
        <taxon>Bacteria</taxon>
        <taxon>Pseudomonadati</taxon>
        <taxon>Pseudomonadota</taxon>
        <taxon>Alphaproteobacteria</taxon>
        <taxon>Rhodospirillales</taxon>
        <taxon>Rhodovibrionaceae</taxon>
        <taxon>Rhodovibrio</taxon>
    </lineage>
</organism>
<feature type="compositionally biased region" description="Low complexity" evidence="1">
    <location>
        <begin position="156"/>
        <end position="168"/>
    </location>
</feature>
<evidence type="ECO:0000313" key="5">
    <source>
        <dbReference type="Proteomes" id="UP001296873"/>
    </source>
</evidence>
<accession>A0ABS1DG22</accession>
<protein>
    <recommendedName>
        <fullName evidence="3">SPOR domain-containing protein</fullName>
    </recommendedName>
</protein>
<comment type="caution">
    <text evidence="4">The sequence shown here is derived from an EMBL/GenBank/DDBJ whole genome shotgun (WGS) entry which is preliminary data.</text>
</comment>
<feature type="region of interest" description="Disordered" evidence="1">
    <location>
        <begin position="1"/>
        <end position="53"/>
    </location>
</feature>
<dbReference type="RefSeq" id="WP_200340650.1">
    <property type="nucleotide sequence ID" value="NZ_NRRL01000021.1"/>
</dbReference>
<evidence type="ECO:0000313" key="4">
    <source>
        <dbReference type="EMBL" id="MBK1668345.1"/>
    </source>
</evidence>
<keyword evidence="2" id="KW-1133">Transmembrane helix</keyword>
<reference evidence="4 5" key="1">
    <citation type="journal article" date="2020" name="Microorganisms">
        <title>Osmotic Adaptation and Compatible Solute Biosynthesis of Phototrophic Bacteria as Revealed from Genome Analyses.</title>
        <authorList>
            <person name="Imhoff J.F."/>
            <person name="Rahn T."/>
            <person name="Kunzel S."/>
            <person name="Keller A."/>
            <person name="Neulinger S.C."/>
        </authorList>
    </citation>
    <scope>NUCLEOTIDE SEQUENCE [LARGE SCALE GENOMIC DNA]</scope>
    <source>
        <strain evidence="4 5">DSM 9895</strain>
    </source>
</reference>
<dbReference type="Proteomes" id="UP001296873">
    <property type="component" value="Unassembled WGS sequence"/>
</dbReference>
<name>A0ABS1DG22_9PROT</name>
<keyword evidence="2" id="KW-0812">Transmembrane</keyword>
<feature type="region of interest" description="Disordered" evidence="1">
    <location>
        <begin position="104"/>
        <end position="262"/>
    </location>
</feature>
<feature type="compositionally biased region" description="Basic and acidic residues" evidence="1">
    <location>
        <begin position="107"/>
        <end position="126"/>
    </location>
</feature>
<feature type="compositionally biased region" description="Pro residues" evidence="1">
    <location>
        <begin position="144"/>
        <end position="155"/>
    </location>
</feature>
<feature type="domain" description="SPOR" evidence="3">
    <location>
        <begin position="258"/>
        <end position="342"/>
    </location>
</feature>
<evidence type="ECO:0000256" key="1">
    <source>
        <dbReference type="SAM" id="MobiDB-lite"/>
    </source>
</evidence>
<dbReference type="SUPFAM" id="SSF110997">
    <property type="entry name" value="Sporulation related repeat"/>
    <property type="match status" value="1"/>
</dbReference>
<proteinExistence type="predicted"/>
<dbReference type="Pfam" id="PF05036">
    <property type="entry name" value="SPOR"/>
    <property type="match status" value="1"/>
</dbReference>
<evidence type="ECO:0000259" key="3">
    <source>
        <dbReference type="PROSITE" id="PS51724"/>
    </source>
</evidence>
<keyword evidence="2" id="KW-0472">Membrane</keyword>
<gene>
    <name evidence="4" type="ORF">CKO28_09895</name>
</gene>
<feature type="compositionally biased region" description="Basic and acidic residues" evidence="1">
    <location>
        <begin position="1"/>
        <end position="27"/>
    </location>
</feature>
<dbReference type="InterPro" id="IPR007730">
    <property type="entry name" value="SPOR-like_dom"/>
</dbReference>
<dbReference type="InterPro" id="IPR036680">
    <property type="entry name" value="SPOR-like_sf"/>
</dbReference>